<dbReference type="InterPro" id="IPR016024">
    <property type="entry name" value="ARM-type_fold"/>
</dbReference>
<dbReference type="OrthoDB" id="49511at2759"/>
<dbReference type="Proteomes" id="UP000623129">
    <property type="component" value="Unassembled WGS sequence"/>
</dbReference>
<dbReference type="InterPro" id="IPR052587">
    <property type="entry name" value="TELO2-interacting_protein_1"/>
</dbReference>
<dbReference type="GO" id="GO:0005737">
    <property type="term" value="C:cytoplasm"/>
    <property type="evidence" value="ECO:0007669"/>
    <property type="project" value="TreeGrafter"/>
</dbReference>
<sequence>MEGKGREEEQLSEGTLERVFARLKSFSIDLLDLLQNPKRKRSASASFLSEMASFLCCTPAPALQSCFDYTLFPLLLLLDAAVRCRNGKMINTGEKIGDLEVSDGIAEGVLMCIEALLTKCHLSSVNQMVMILKKLTSGAMLSHTDASEEFRIGIIRSFKAMLLRMQPCSDFSCLCKKSVIPQTAVEITRLNFNHANNKLYGSTDSQECLLAFLQSPDASAVVGHWLSLLLQTAEVEASRGHRGSLELRKEAFLSLRILIAKVGTADALAFFLPGIVSRVSKALYVSKNMISGASRSSVSLEQAILGLTESLIIVLSDKESIHELGPSRADVGTSTESVLDLLRHLPTSLQNQSKEKGARLVHQPIKEDMRGSTNFVVKRTEEWIQETAANVDKMLSATFPHLCAHQSEKVRKTLVDAIRGLLSFCSIALSCSKLLLLDCLCVLACDDSVTVSDAARDSLVSLFSGESFLTEQEISDIFTRLVEKLPKVVLGSDETAAVSHARKLLAMLFYAGPDFLANHLISSPTNAVRFFHCVGLSMSPNTQFSGSFDRLMVTKPLSAGYLLSVAELKAGPRFNMVADHSHGFKSAPVTEVNSYLQSCRDVNNTSYELPHVPPWFIGPNSEKLYHALAGILRLVGLSTNVCSPGQSSSTKLSNLMDILLDQFRKLVSELRTKDFNQEEFHRSSLGQVVRETSASVCMLNEMIYGVSDQAFDASSGFFHKAKVKGLRVWSVKERKDGRNWIIQCIGSVLHEYMAQEVWDLPVSEGGEQDLPLHLFRDVKALHQVIIEGIGVFGKILGKAFAQSGFVHSSMYLLLRKLISSSSEIRITSDAVLRCLSVYSGYTSVGKFVVSNADYIVDSLCRELRHLDVNPHVPDVLSSMLSYIGAARDILPLLEEPMRAVSLELEVLGRNKHPHLTVPFLKAVNEIAKACMCEALELPKKAETFLETLNTKVCAIENLTMDSHVKFEKANGYEKEHTTLEYWEDNMCNMNETRRYRRIVGSLAGSCLLAAIPLLSSLSEPACLVSLDIVENAVASIANVEAAFKHEKKTKAGILKAIDLLSLNELEDREEDESDENRLLPAMNKLWPYFIICLKNKLSVAVVKKCTQVLSKSVEISGGDFFVRRFHTDGPTIWKLLTLSPFHRISNSLNADKSLILLPYRAHPISEEPMAEISSQKIQIAVLDMIADLSSNKRSAVALESVLKRVAGLVVGIACSTMTGLRKSALKALVGLSNIDSDLVWLLVADVYYSLNRKNVPSQPDPGLSGISELLPPPATSSEYLYVQYGGENVGFDLDPQAIELLFKTLQE</sequence>
<proteinExistence type="predicted"/>
<feature type="domain" description="TTI1 N-terminal TPR" evidence="1">
    <location>
        <begin position="208"/>
        <end position="447"/>
    </location>
</feature>
<dbReference type="InterPro" id="IPR057566">
    <property type="entry name" value="TPR_TTI1_N"/>
</dbReference>
<accession>A0A833QVP5</accession>
<organism evidence="2 3">
    <name type="scientific">Carex littledalei</name>
    <dbReference type="NCBI Taxonomy" id="544730"/>
    <lineage>
        <taxon>Eukaryota</taxon>
        <taxon>Viridiplantae</taxon>
        <taxon>Streptophyta</taxon>
        <taxon>Embryophyta</taxon>
        <taxon>Tracheophyta</taxon>
        <taxon>Spermatophyta</taxon>
        <taxon>Magnoliopsida</taxon>
        <taxon>Liliopsida</taxon>
        <taxon>Poales</taxon>
        <taxon>Cyperaceae</taxon>
        <taxon>Cyperoideae</taxon>
        <taxon>Cariceae</taxon>
        <taxon>Carex</taxon>
        <taxon>Carex subgen. Euthyceras</taxon>
    </lineage>
</organism>
<dbReference type="InterPro" id="IPR049362">
    <property type="entry name" value="TTI1_rpt"/>
</dbReference>
<dbReference type="Pfam" id="PF21547">
    <property type="entry name" value="TTI1"/>
    <property type="match status" value="1"/>
</dbReference>
<name>A0A833QVP5_9POAL</name>
<evidence type="ECO:0000313" key="3">
    <source>
        <dbReference type="Proteomes" id="UP000623129"/>
    </source>
</evidence>
<reference evidence="2" key="1">
    <citation type="submission" date="2020-01" db="EMBL/GenBank/DDBJ databases">
        <title>Genome sequence of Kobresia littledalei, the first chromosome-level genome in the family Cyperaceae.</title>
        <authorList>
            <person name="Qu G."/>
        </authorList>
    </citation>
    <scope>NUCLEOTIDE SEQUENCE</scope>
    <source>
        <strain evidence="2">C.B.Clarke</strain>
        <tissue evidence="2">Leaf</tissue>
    </source>
</reference>
<comment type="caution">
    <text evidence="2">The sequence shown here is derived from an EMBL/GenBank/DDBJ whole genome shotgun (WGS) entry which is preliminary data.</text>
</comment>
<evidence type="ECO:0000259" key="1">
    <source>
        <dbReference type="Pfam" id="PF24173"/>
    </source>
</evidence>
<evidence type="ECO:0000313" key="2">
    <source>
        <dbReference type="EMBL" id="KAF3335975.1"/>
    </source>
</evidence>
<dbReference type="SUPFAM" id="SSF48371">
    <property type="entry name" value="ARM repeat"/>
    <property type="match status" value="1"/>
</dbReference>
<protein>
    <submittedName>
        <fullName evidence="2">TELO2-interacting protein 1</fullName>
    </submittedName>
</protein>
<dbReference type="PANTHER" id="PTHR18460:SF3">
    <property type="entry name" value="TELO2-INTERACTING PROTEIN 1 HOMOLOG"/>
    <property type="match status" value="1"/>
</dbReference>
<keyword evidence="3" id="KW-1185">Reference proteome</keyword>
<gene>
    <name evidence="2" type="ORF">FCM35_KLT20482</name>
</gene>
<dbReference type="PANTHER" id="PTHR18460">
    <property type="entry name" value="TEL2 INTERACTING PROTEIN 1 TTI1 FAMILY MEMBER"/>
    <property type="match status" value="1"/>
</dbReference>
<dbReference type="Pfam" id="PF24173">
    <property type="entry name" value="TPR_TTI1_N"/>
    <property type="match status" value="1"/>
</dbReference>
<dbReference type="EMBL" id="SWLB01000008">
    <property type="protein sequence ID" value="KAF3335975.1"/>
    <property type="molecule type" value="Genomic_DNA"/>
</dbReference>